<comment type="caution">
    <text evidence="1">The sequence shown here is derived from an EMBL/GenBank/DDBJ whole genome shotgun (WGS) entry which is preliminary data.</text>
</comment>
<proteinExistence type="predicted"/>
<protein>
    <submittedName>
        <fullName evidence="1">Uncharacterized protein</fullName>
    </submittedName>
</protein>
<reference evidence="1 2" key="1">
    <citation type="journal article" date="2021" name="Commun. Biol.">
        <title>Genomic insights into the host specific adaptation of the Pneumocystis genus.</title>
        <authorList>
            <person name="Cisse O.H."/>
            <person name="Ma L."/>
            <person name="Dekker J.P."/>
            <person name="Khil P.P."/>
            <person name="Youn J.-H."/>
            <person name="Brenchley J.M."/>
            <person name="Blair R."/>
            <person name="Pahar B."/>
            <person name="Chabe M."/>
            <person name="Van Rompay K.K.A."/>
            <person name="Keesler R."/>
            <person name="Sukura A."/>
            <person name="Hirsch V."/>
            <person name="Kutty G."/>
            <person name="Liu Y."/>
            <person name="Peng L."/>
            <person name="Chen J."/>
            <person name="Song J."/>
            <person name="Weissenbacher-Lang C."/>
            <person name="Xu J."/>
            <person name="Upham N.S."/>
            <person name="Stajich J.E."/>
            <person name="Cuomo C.A."/>
            <person name="Cushion M.T."/>
            <person name="Kovacs J.A."/>
        </authorList>
    </citation>
    <scope>NUCLEOTIDE SEQUENCE [LARGE SCALE GENOMIC DNA]</scope>
    <source>
        <strain evidence="1 2">RABM</strain>
    </source>
</reference>
<evidence type="ECO:0000313" key="1">
    <source>
        <dbReference type="EMBL" id="KAG4304937.1"/>
    </source>
</evidence>
<dbReference type="Proteomes" id="UP000768646">
    <property type="component" value="Unassembled WGS sequence"/>
</dbReference>
<name>A0ACB7CB33_9ASCO</name>
<dbReference type="EMBL" id="JABTEG010000005">
    <property type="protein sequence ID" value="KAG4304937.1"/>
    <property type="molecule type" value="Genomic_DNA"/>
</dbReference>
<accession>A0ACB7CB33</accession>
<evidence type="ECO:0000313" key="2">
    <source>
        <dbReference type="Proteomes" id="UP000768646"/>
    </source>
</evidence>
<organism evidence="1 2">
    <name type="scientific">Pneumocystis oryctolagi</name>
    <dbReference type="NCBI Taxonomy" id="42067"/>
    <lineage>
        <taxon>Eukaryota</taxon>
        <taxon>Fungi</taxon>
        <taxon>Dikarya</taxon>
        <taxon>Ascomycota</taxon>
        <taxon>Taphrinomycotina</taxon>
        <taxon>Pneumocystomycetes</taxon>
        <taxon>Pneumocystaceae</taxon>
        <taxon>Pneumocystis</taxon>
    </lineage>
</organism>
<sequence>MMSREVLEGKKEKAKRGASLGFLPLSKPCKNEKMSFLRGTHFRQFRDRVPLKSRKEMLSGADECVLSSHSALMAGSSKKPSFFRSHYCNKHVKKRSRGILKRSVSTGCLDSFSLPFNTLSSSFARFSSSSLPSTFHNSNIQDYSLYNHEFSRSNGALYKKNCHLKLSNKYAALPFYFPATAKMTEPGTASIVFPTISIVQAIALPSFILRSMITEQDLYTLRELWIRRQATKHGFDASITLNRPYSISTNPSILTLPTLISPSFSEISVFESDSDESKSLSKETSKKIKIKKLWSNFLRIKLSHSNYKSHLKKQNSCYLVHGFCKTETDIFNLPENTILHIQDDMGFDILITSKDYSKRHILIAGTIDCLVAQCSLSLNKTLDHDHIELLIRSFSFFCTITQFLKIIINQFRISFRNPNGKVARSRISSILAKWLAIQPEDICRNNTAYGMFCMFIEEMKFCGCFFEAEQCESILKAQLSFLESQQIFYKCNFRLDFKRELASFYQFSKGKLKLVGNLPLIFLNPFSVAKYLAVMDYILSRDAVDYASIKLYWNKRETLDKRKKKIVDRTDRFVRRTAMLAHWITVEILQQNSPEKRAKTICWFIDIAKNLYNLNDFHSTIIITKVLMEGGIFFASKYSLFVLLFFFILLSLQFSRRV</sequence>
<keyword evidence="2" id="KW-1185">Reference proteome</keyword>
<gene>
    <name evidence="1" type="ORF">PORY_001612</name>
</gene>